<dbReference type="EMBL" id="CAJPDS010000078">
    <property type="protein sequence ID" value="CAF9934884.1"/>
    <property type="molecule type" value="Genomic_DNA"/>
</dbReference>
<comment type="caution">
    <text evidence="1">The sequence shown here is derived from an EMBL/GenBank/DDBJ whole genome shotgun (WGS) entry which is preliminary data.</text>
</comment>
<dbReference type="Proteomes" id="UP000664521">
    <property type="component" value="Unassembled WGS sequence"/>
</dbReference>
<proteinExistence type="predicted"/>
<evidence type="ECO:0000313" key="1">
    <source>
        <dbReference type="EMBL" id="CAF9934884.1"/>
    </source>
</evidence>
<dbReference type="AlphaFoldDB" id="A0A8H3IZC9"/>
<protein>
    <submittedName>
        <fullName evidence="1">Uncharacterized protein</fullName>
    </submittedName>
</protein>
<organism evidence="1 2">
    <name type="scientific">Heterodermia speciosa</name>
    <dbReference type="NCBI Taxonomy" id="116794"/>
    <lineage>
        <taxon>Eukaryota</taxon>
        <taxon>Fungi</taxon>
        <taxon>Dikarya</taxon>
        <taxon>Ascomycota</taxon>
        <taxon>Pezizomycotina</taxon>
        <taxon>Lecanoromycetes</taxon>
        <taxon>OSLEUM clade</taxon>
        <taxon>Lecanoromycetidae</taxon>
        <taxon>Caliciales</taxon>
        <taxon>Physciaceae</taxon>
        <taxon>Heterodermia</taxon>
    </lineage>
</organism>
<accession>A0A8H3IZC9</accession>
<name>A0A8H3IZC9_9LECA</name>
<evidence type="ECO:0000313" key="2">
    <source>
        <dbReference type="Proteomes" id="UP000664521"/>
    </source>
</evidence>
<gene>
    <name evidence="1" type="ORF">HETSPECPRED_009393</name>
</gene>
<keyword evidence="2" id="KW-1185">Reference proteome</keyword>
<reference evidence="1" key="1">
    <citation type="submission" date="2021-03" db="EMBL/GenBank/DDBJ databases">
        <authorList>
            <person name="Tagirdzhanova G."/>
        </authorList>
    </citation>
    <scope>NUCLEOTIDE SEQUENCE</scope>
</reference>
<sequence length="113" mass="12688">MPGVFTDTEESKRSGHLEVAAVFDNLGMKSAIFSTVPPCQGLVHGPLINAFNKWTKQDPARELIRDFDHQIKPMYQGVIPGPPENINISFCQHPELTLALHHIDQRLNKECGR</sequence>